<reference evidence="1" key="1">
    <citation type="submission" date="2023-08" db="EMBL/GenBank/DDBJ databases">
        <title>Draft sequence of the Babesia gibsoni genome.</title>
        <authorList>
            <person name="Yamagishi J.Y."/>
            <person name="Xuan X.X."/>
        </authorList>
    </citation>
    <scope>NUCLEOTIDE SEQUENCE</scope>
    <source>
        <strain evidence="1">Azabu</strain>
    </source>
</reference>
<gene>
    <name evidence="1" type="ORF">BgAZ_109500</name>
</gene>
<dbReference type="Proteomes" id="UP001230268">
    <property type="component" value="Unassembled WGS sequence"/>
</dbReference>
<dbReference type="AlphaFoldDB" id="A0AAD8PGQ2"/>
<protein>
    <submittedName>
        <fullName evidence="1">Uncharacterized protein</fullName>
    </submittedName>
</protein>
<sequence length="1108" mass="126889">MVVQGVGISCASRAAVGSILINILLFSIITARHSIILVSSINVTAKGHSFNRLRNVPSYRNPYEFTSIRGYAETEHTYGPCGRTFDSLAYVNCGPPLGVKNFKCGEIVLGIPTQRNSDGTIDVDIGAESPLVVAKESLMFLNNDENQRLQSILSSQMQTERSPRGSIDELVEETVKVAREVPERKRQTYLRPKLIYAEDYKREKDGHNILSYSLGVGGELTPRQLAIPRVTGKKQQHCWFRDDQMEFLVTDINTYTNEVKGEIWSESIVECKRQAYNAMAIEAIKPTTFISPYSAVIKERDGDLLVLGLTDENMEGFNAYALALPKDSPGDRVMVYLAAADPGLQHLYFTRQSISHEMLREENLKMLYDEMVYHYVKTGKWFRAVFEEDHSDSLQLRVAGKQGIESDYTAQLFLSQTPYFSPEGLLNETFKRLYTPNEYFCYNDIMINIGKLNYSFHYDSGLYVRILEYKAKSPTLADRSSNSPKNVEQLEVTTVNVCNPNGQLEEIFKKLTEQNIDSMSNLKLYSTYPAMIIGQDDGFVYFAINYTRKDNFTLDDDYFVGIMKIVPKSKHIPVGSIVNARIANITQNQVNMHYLLVNDDNAGCDSLQYTAFTYWLAQQNKDRVSYGLSRFEEQRRLSLIWMDGVVIPPPGSPHYDKFLAVQPIITESASVAQMDESLAPFVSFDRSEHSGATGESLAPVSLTKSFLNVMNQRAGMDRSSMVPIDMANFGSYTIKYEDNPDEAVAPPSFYLHNRDIRRCLIEEELNKTSLWKFKRTLEMAMLNTEGEIKSFFYNSRGRSLYEFLESLSDPITRRKITPKEALFFEQSVKVLLSGLQDFYLESIYDKHDREKLVFASIVPRSGEDGDYLYMDELEKYINYVKYDFVMNKETRDSLQRLLRILSHPNNSLLAHMRNRHRNIPDNVFYSYRKTLHYETWVDYIMPEAELAAEDKEEDTHFGSSPPGTTPMPPISELAQNPEALPTHLLDQGLSQVKGLYSILMKFQRIPKSQQFEETLYNEKQDMEERADDYIEPEDVDMEVDDMFMTDGKSEATAAAAAQKESQQNKRITSKEWRTLNKFPTGFDREALKQYIRDIKMFKPVHGVRLPML</sequence>
<accession>A0AAD8PGQ2</accession>
<organism evidence="1 2">
    <name type="scientific">Babesia gibsoni</name>
    <dbReference type="NCBI Taxonomy" id="33632"/>
    <lineage>
        <taxon>Eukaryota</taxon>
        <taxon>Sar</taxon>
        <taxon>Alveolata</taxon>
        <taxon>Apicomplexa</taxon>
        <taxon>Aconoidasida</taxon>
        <taxon>Piroplasmida</taxon>
        <taxon>Babesiidae</taxon>
        <taxon>Babesia</taxon>
    </lineage>
</organism>
<keyword evidence="2" id="KW-1185">Reference proteome</keyword>
<evidence type="ECO:0000313" key="1">
    <source>
        <dbReference type="EMBL" id="KAK1445044.1"/>
    </source>
</evidence>
<dbReference type="EMBL" id="JAVEPI010000001">
    <property type="protein sequence ID" value="KAK1445044.1"/>
    <property type="molecule type" value="Genomic_DNA"/>
</dbReference>
<evidence type="ECO:0000313" key="2">
    <source>
        <dbReference type="Proteomes" id="UP001230268"/>
    </source>
</evidence>
<proteinExistence type="predicted"/>
<name>A0AAD8PGQ2_BABGI</name>
<comment type="caution">
    <text evidence="1">The sequence shown here is derived from an EMBL/GenBank/DDBJ whole genome shotgun (WGS) entry which is preliminary data.</text>
</comment>